<organism evidence="1">
    <name type="scientific">Timema monikensis</name>
    <dbReference type="NCBI Taxonomy" id="170555"/>
    <lineage>
        <taxon>Eukaryota</taxon>
        <taxon>Metazoa</taxon>
        <taxon>Ecdysozoa</taxon>
        <taxon>Arthropoda</taxon>
        <taxon>Hexapoda</taxon>
        <taxon>Insecta</taxon>
        <taxon>Pterygota</taxon>
        <taxon>Neoptera</taxon>
        <taxon>Polyneoptera</taxon>
        <taxon>Phasmatodea</taxon>
        <taxon>Timematodea</taxon>
        <taxon>Timematoidea</taxon>
        <taxon>Timematidae</taxon>
        <taxon>Timema</taxon>
    </lineage>
</organism>
<dbReference type="EMBL" id="OB795382">
    <property type="protein sequence ID" value="CAD7432143.1"/>
    <property type="molecule type" value="Genomic_DNA"/>
</dbReference>
<gene>
    <name evidence="1" type="ORF">TMSB3V08_LOCUS8856</name>
</gene>
<name>A0A7R9EFC8_9NEOP</name>
<proteinExistence type="predicted"/>
<evidence type="ECO:0000313" key="1">
    <source>
        <dbReference type="EMBL" id="CAD7432143.1"/>
    </source>
</evidence>
<accession>A0A7R9EFC8</accession>
<sequence length="124" mass="14300">MRYAGNMGAHSTTGAWHLIAVDTYTRFLHSRSSPWNTGSSKAHLLLKPSPRAVDRQQADFGKPIHTDPGYEYLNYSKRRGYGEFVTATNDEMMKKVDSLYLSYENNKHLKNKEHMLATRDIHRN</sequence>
<dbReference type="AlphaFoldDB" id="A0A7R9EFC8"/>
<protein>
    <submittedName>
        <fullName evidence="1">Uncharacterized protein</fullName>
    </submittedName>
</protein>
<reference evidence="1" key="1">
    <citation type="submission" date="2020-11" db="EMBL/GenBank/DDBJ databases">
        <authorList>
            <person name="Tran Van P."/>
        </authorList>
    </citation>
    <scope>NUCLEOTIDE SEQUENCE</scope>
</reference>